<evidence type="ECO:0000256" key="5">
    <source>
        <dbReference type="ARBA" id="ARBA00022729"/>
    </source>
</evidence>
<comment type="subcellular location">
    <subcellularLocation>
        <location evidence="1">Cell membrane</location>
        <topology evidence="1">Lipid-anchor</topology>
        <topology evidence="1">GPI-anchor</topology>
    </subcellularLocation>
</comment>
<evidence type="ECO:0000259" key="10">
    <source>
        <dbReference type="SMART" id="SM00499"/>
    </source>
</evidence>
<evidence type="ECO:0000256" key="9">
    <source>
        <dbReference type="SAM" id="SignalP"/>
    </source>
</evidence>
<keyword evidence="4" id="KW-0336">GPI-anchor</keyword>
<keyword evidence="12" id="KW-1185">Reference proteome</keyword>
<sequence length="141" mass="14290">MGSRLIDTSLALVLVALLCGGAAAQSGCTSAITSLAPCLNYITANSSTPSSSCCTQLGNVIQSSPQCLCALLSGTGFNLGITINQTLALSLPGACNVQTPPMSQCNGNPTLLCRILAIVAESSVVFVLSSEDLHRTLLSSV</sequence>
<evidence type="ECO:0000256" key="2">
    <source>
        <dbReference type="ARBA" id="ARBA00009748"/>
    </source>
</evidence>
<dbReference type="Proteomes" id="UP000593562">
    <property type="component" value="Unassembled WGS sequence"/>
</dbReference>
<dbReference type="FunFam" id="1.10.110.10:FF:000001">
    <property type="entry name" value="Bifunctional inhibitor/lipid-transfer protein/seed storage 2S albumin superfamily protein"/>
    <property type="match status" value="1"/>
</dbReference>
<feature type="signal peptide" evidence="9">
    <location>
        <begin position="1"/>
        <end position="24"/>
    </location>
</feature>
<dbReference type="InterPro" id="IPR036312">
    <property type="entry name" value="Bifun_inhib/LTP/seed_sf"/>
</dbReference>
<dbReference type="SUPFAM" id="SSF47699">
    <property type="entry name" value="Bifunctional inhibitor/lipid-transfer protein/seed storage 2S albumin"/>
    <property type="match status" value="1"/>
</dbReference>
<dbReference type="CDD" id="cd00010">
    <property type="entry name" value="AAI_LTSS"/>
    <property type="match status" value="1"/>
</dbReference>
<organism evidence="11 12">
    <name type="scientific">Tripterygium wilfordii</name>
    <name type="common">Thunder God vine</name>
    <dbReference type="NCBI Taxonomy" id="458696"/>
    <lineage>
        <taxon>Eukaryota</taxon>
        <taxon>Viridiplantae</taxon>
        <taxon>Streptophyta</taxon>
        <taxon>Embryophyta</taxon>
        <taxon>Tracheophyta</taxon>
        <taxon>Spermatophyta</taxon>
        <taxon>Magnoliopsida</taxon>
        <taxon>eudicotyledons</taxon>
        <taxon>Gunneridae</taxon>
        <taxon>Pentapetalae</taxon>
        <taxon>rosids</taxon>
        <taxon>fabids</taxon>
        <taxon>Celastrales</taxon>
        <taxon>Celastraceae</taxon>
        <taxon>Tripterygium</taxon>
    </lineage>
</organism>
<reference evidence="11 12" key="1">
    <citation type="journal article" date="2020" name="Nat. Commun.">
        <title>Genome of Tripterygium wilfordii and identification of cytochrome P450 involved in triptolide biosynthesis.</title>
        <authorList>
            <person name="Tu L."/>
            <person name="Su P."/>
            <person name="Zhang Z."/>
            <person name="Gao L."/>
            <person name="Wang J."/>
            <person name="Hu T."/>
            <person name="Zhou J."/>
            <person name="Zhang Y."/>
            <person name="Zhao Y."/>
            <person name="Liu Y."/>
            <person name="Song Y."/>
            <person name="Tong Y."/>
            <person name="Lu Y."/>
            <person name="Yang J."/>
            <person name="Xu C."/>
            <person name="Jia M."/>
            <person name="Peters R.J."/>
            <person name="Huang L."/>
            <person name="Gao W."/>
        </authorList>
    </citation>
    <scope>NUCLEOTIDE SEQUENCE [LARGE SCALE GENOMIC DNA]</scope>
    <source>
        <strain evidence="12">cv. XIE 37</strain>
        <tissue evidence="11">Leaf</tissue>
    </source>
</reference>
<dbReference type="InParanoid" id="A0A7J7D6D0"/>
<dbReference type="InterPro" id="IPR043325">
    <property type="entry name" value="LTSS"/>
</dbReference>
<evidence type="ECO:0000313" key="11">
    <source>
        <dbReference type="EMBL" id="KAF5741915.1"/>
    </source>
</evidence>
<feature type="chain" id="PRO_5029881193" evidence="9">
    <location>
        <begin position="25"/>
        <end position="141"/>
    </location>
</feature>
<evidence type="ECO:0000256" key="6">
    <source>
        <dbReference type="ARBA" id="ARBA00023157"/>
    </source>
</evidence>
<proteinExistence type="inferred from homology"/>
<keyword evidence="5 9" id="KW-0732">Signal</keyword>
<dbReference type="PANTHER" id="PTHR33044">
    <property type="entry name" value="BIFUNCTIONAL INHIBITOR/LIPID-TRANSFER PROTEIN/SEED STORAGE 2S ALBUMIN SUPERFAMILY PROTEIN-RELATED"/>
    <property type="match status" value="1"/>
</dbReference>
<protein>
    <submittedName>
        <fullName evidence="11">Putative Nonspecific lipid-transfer protein</fullName>
    </submittedName>
</protein>
<dbReference type="GO" id="GO:0098552">
    <property type="term" value="C:side of membrane"/>
    <property type="evidence" value="ECO:0007669"/>
    <property type="project" value="UniProtKB-KW"/>
</dbReference>
<comment type="similarity">
    <text evidence="2">Belongs to the plant LTP family.</text>
</comment>
<evidence type="ECO:0000256" key="4">
    <source>
        <dbReference type="ARBA" id="ARBA00022622"/>
    </source>
</evidence>
<evidence type="ECO:0000256" key="8">
    <source>
        <dbReference type="ARBA" id="ARBA00023288"/>
    </source>
</evidence>
<dbReference type="PRINTS" id="PR00382">
    <property type="entry name" value="LIPIDTRNSFER"/>
</dbReference>
<dbReference type="Gene3D" id="1.10.110.10">
    <property type="entry name" value="Plant lipid-transfer and hydrophobic proteins"/>
    <property type="match status" value="1"/>
</dbReference>
<dbReference type="Pfam" id="PF14368">
    <property type="entry name" value="LTP_2"/>
    <property type="match status" value="1"/>
</dbReference>
<evidence type="ECO:0000256" key="1">
    <source>
        <dbReference type="ARBA" id="ARBA00004609"/>
    </source>
</evidence>
<dbReference type="AlphaFoldDB" id="A0A7J7D6D0"/>
<comment type="caution">
    <text evidence="11">The sequence shown here is derived from an EMBL/GenBank/DDBJ whole genome shotgun (WGS) entry which is preliminary data.</text>
</comment>
<dbReference type="GO" id="GO:0008289">
    <property type="term" value="F:lipid binding"/>
    <property type="evidence" value="ECO:0007669"/>
    <property type="project" value="InterPro"/>
</dbReference>
<keyword evidence="3" id="KW-1003">Cell membrane</keyword>
<gene>
    <name evidence="11" type="ORF">HS088_TW10G00923</name>
</gene>
<accession>A0A7J7D6D0</accession>
<evidence type="ECO:0000256" key="3">
    <source>
        <dbReference type="ARBA" id="ARBA00022475"/>
    </source>
</evidence>
<dbReference type="InterPro" id="IPR016140">
    <property type="entry name" value="Bifunc_inhib/LTP/seed_store"/>
</dbReference>
<dbReference type="GO" id="GO:0006869">
    <property type="term" value="P:lipid transport"/>
    <property type="evidence" value="ECO:0007669"/>
    <property type="project" value="InterPro"/>
</dbReference>
<dbReference type="GO" id="GO:0005886">
    <property type="term" value="C:plasma membrane"/>
    <property type="evidence" value="ECO:0007669"/>
    <property type="project" value="UniProtKB-SubCell"/>
</dbReference>
<keyword evidence="4" id="KW-0472">Membrane</keyword>
<dbReference type="SMART" id="SM00499">
    <property type="entry name" value="AAI"/>
    <property type="match status" value="1"/>
</dbReference>
<keyword evidence="7" id="KW-0325">Glycoprotein</keyword>
<keyword evidence="6" id="KW-1015">Disulfide bond</keyword>
<evidence type="ECO:0000256" key="7">
    <source>
        <dbReference type="ARBA" id="ARBA00023180"/>
    </source>
</evidence>
<feature type="domain" description="Bifunctional inhibitor/plant lipid transfer protein/seed storage helical" evidence="10">
    <location>
        <begin position="28"/>
        <end position="105"/>
    </location>
</feature>
<dbReference type="EMBL" id="JAAARO010000010">
    <property type="protein sequence ID" value="KAF5741915.1"/>
    <property type="molecule type" value="Genomic_DNA"/>
</dbReference>
<dbReference type="InterPro" id="IPR000528">
    <property type="entry name" value="Plant_nsLTP"/>
</dbReference>
<evidence type="ECO:0000313" key="12">
    <source>
        <dbReference type="Proteomes" id="UP000593562"/>
    </source>
</evidence>
<keyword evidence="8" id="KW-0449">Lipoprotein</keyword>
<name>A0A7J7D6D0_TRIWF</name>